<accession>A0A0E9P6L0</accession>
<sequence length="43" mass="4822">MDDEYLLYSGMRGIGRLLDLFLQTTAPSHSVPFALSLSFNLKC</sequence>
<organism evidence="1">
    <name type="scientific">Anguilla anguilla</name>
    <name type="common">European freshwater eel</name>
    <name type="synonym">Muraena anguilla</name>
    <dbReference type="NCBI Taxonomy" id="7936"/>
    <lineage>
        <taxon>Eukaryota</taxon>
        <taxon>Metazoa</taxon>
        <taxon>Chordata</taxon>
        <taxon>Craniata</taxon>
        <taxon>Vertebrata</taxon>
        <taxon>Euteleostomi</taxon>
        <taxon>Actinopterygii</taxon>
        <taxon>Neopterygii</taxon>
        <taxon>Teleostei</taxon>
        <taxon>Anguilliformes</taxon>
        <taxon>Anguillidae</taxon>
        <taxon>Anguilla</taxon>
    </lineage>
</organism>
<name>A0A0E9P6L0_ANGAN</name>
<reference evidence="1" key="2">
    <citation type="journal article" date="2015" name="Fish Shellfish Immunol.">
        <title>Early steps in the European eel (Anguilla anguilla)-Vibrio vulnificus interaction in the gills: Role of the RtxA13 toxin.</title>
        <authorList>
            <person name="Callol A."/>
            <person name="Pajuelo D."/>
            <person name="Ebbesson L."/>
            <person name="Teles M."/>
            <person name="MacKenzie S."/>
            <person name="Amaro C."/>
        </authorList>
    </citation>
    <scope>NUCLEOTIDE SEQUENCE</scope>
</reference>
<dbReference type="EMBL" id="GBXM01109039">
    <property type="protein sequence ID" value="JAG99537.1"/>
    <property type="molecule type" value="Transcribed_RNA"/>
</dbReference>
<evidence type="ECO:0000313" key="1">
    <source>
        <dbReference type="EMBL" id="JAG99537.1"/>
    </source>
</evidence>
<reference evidence="1" key="1">
    <citation type="submission" date="2014-11" db="EMBL/GenBank/DDBJ databases">
        <authorList>
            <person name="Amaro Gonzalez C."/>
        </authorList>
    </citation>
    <scope>NUCLEOTIDE SEQUENCE</scope>
</reference>
<protein>
    <submittedName>
        <fullName evidence="1">Uncharacterized protein</fullName>
    </submittedName>
</protein>
<proteinExistence type="predicted"/>
<dbReference type="AlphaFoldDB" id="A0A0E9P6L0"/>